<dbReference type="Proteomes" id="UP001289374">
    <property type="component" value="Unassembled WGS sequence"/>
</dbReference>
<reference evidence="2" key="1">
    <citation type="submission" date="2020-06" db="EMBL/GenBank/DDBJ databases">
        <authorList>
            <person name="Li T."/>
            <person name="Hu X."/>
            <person name="Zhang T."/>
            <person name="Song X."/>
            <person name="Zhang H."/>
            <person name="Dai N."/>
            <person name="Sheng W."/>
            <person name="Hou X."/>
            <person name="Wei L."/>
        </authorList>
    </citation>
    <scope>NUCLEOTIDE SEQUENCE</scope>
    <source>
        <strain evidence="2">K16</strain>
        <tissue evidence="2">Leaf</tissue>
    </source>
</reference>
<dbReference type="EMBL" id="JACGWL010000012">
    <property type="protein sequence ID" value="KAK4391073.1"/>
    <property type="molecule type" value="Genomic_DNA"/>
</dbReference>
<feature type="domain" description="Retrotransposon gag" evidence="1">
    <location>
        <begin position="4"/>
        <end position="66"/>
    </location>
</feature>
<sequence length="114" mass="13458">MPCWEEYARALNDQFGTFLYEDPMSELMNLKQTRTIQEYMDIFDELLNFLKLTEAYAVSCFLGELREKIVLQVRMFKPKTMQEVISLARLQEQALRLSSSSRNSLNINNHKPFP</sequence>
<protein>
    <recommendedName>
        <fullName evidence="1">Retrotransposon gag domain-containing protein</fullName>
    </recommendedName>
</protein>
<proteinExistence type="predicted"/>
<dbReference type="AlphaFoldDB" id="A0AAE1WCY9"/>
<comment type="caution">
    <text evidence="2">The sequence shown here is derived from an EMBL/GenBank/DDBJ whole genome shotgun (WGS) entry which is preliminary data.</text>
</comment>
<dbReference type="InterPro" id="IPR005162">
    <property type="entry name" value="Retrotrans_gag_dom"/>
</dbReference>
<evidence type="ECO:0000313" key="3">
    <source>
        <dbReference type="Proteomes" id="UP001289374"/>
    </source>
</evidence>
<name>A0AAE1WCY9_9LAMI</name>
<reference evidence="2" key="2">
    <citation type="journal article" date="2024" name="Plant">
        <title>Genomic evolution and insights into agronomic trait innovations of Sesamum species.</title>
        <authorList>
            <person name="Miao H."/>
            <person name="Wang L."/>
            <person name="Qu L."/>
            <person name="Liu H."/>
            <person name="Sun Y."/>
            <person name="Le M."/>
            <person name="Wang Q."/>
            <person name="Wei S."/>
            <person name="Zheng Y."/>
            <person name="Lin W."/>
            <person name="Duan Y."/>
            <person name="Cao H."/>
            <person name="Xiong S."/>
            <person name="Wang X."/>
            <person name="Wei L."/>
            <person name="Li C."/>
            <person name="Ma Q."/>
            <person name="Ju M."/>
            <person name="Zhao R."/>
            <person name="Li G."/>
            <person name="Mu C."/>
            <person name="Tian Q."/>
            <person name="Mei H."/>
            <person name="Zhang T."/>
            <person name="Gao T."/>
            <person name="Zhang H."/>
        </authorList>
    </citation>
    <scope>NUCLEOTIDE SEQUENCE</scope>
    <source>
        <strain evidence="2">K16</strain>
    </source>
</reference>
<organism evidence="2 3">
    <name type="scientific">Sesamum angolense</name>
    <dbReference type="NCBI Taxonomy" id="2727404"/>
    <lineage>
        <taxon>Eukaryota</taxon>
        <taxon>Viridiplantae</taxon>
        <taxon>Streptophyta</taxon>
        <taxon>Embryophyta</taxon>
        <taxon>Tracheophyta</taxon>
        <taxon>Spermatophyta</taxon>
        <taxon>Magnoliopsida</taxon>
        <taxon>eudicotyledons</taxon>
        <taxon>Gunneridae</taxon>
        <taxon>Pentapetalae</taxon>
        <taxon>asterids</taxon>
        <taxon>lamiids</taxon>
        <taxon>Lamiales</taxon>
        <taxon>Pedaliaceae</taxon>
        <taxon>Sesamum</taxon>
    </lineage>
</organism>
<evidence type="ECO:0000313" key="2">
    <source>
        <dbReference type="EMBL" id="KAK4391073.1"/>
    </source>
</evidence>
<gene>
    <name evidence="2" type="ORF">Sango_2170600</name>
</gene>
<keyword evidence="3" id="KW-1185">Reference proteome</keyword>
<evidence type="ECO:0000259" key="1">
    <source>
        <dbReference type="Pfam" id="PF03732"/>
    </source>
</evidence>
<dbReference type="Pfam" id="PF03732">
    <property type="entry name" value="Retrotrans_gag"/>
    <property type="match status" value="1"/>
</dbReference>
<accession>A0AAE1WCY9</accession>